<dbReference type="AlphaFoldDB" id="A0A6L8MFF2"/>
<dbReference type="EMBL" id="WWCP01000002">
    <property type="protein sequence ID" value="MYM81109.1"/>
    <property type="molecule type" value="Genomic_DNA"/>
</dbReference>
<organism evidence="1 2">
    <name type="scientific">Duganella lactea</name>
    <dbReference type="NCBI Taxonomy" id="2692173"/>
    <lineage>
        <taxon>Bacteria</taxon>
        <taxon>Pseudomonadati</taxon>
        <taxon>Pseudomonadota</taxon>
        <taxon>Betaproteobacteria</taxon>
        <taxon>Burkholderiales</taxon>
        <taxon>Oxalobacteraceae</taxon>
        <taxon>Telluria group</taxon>
        <taxon>Duganella</taxon>
    </lineage>
</organism>
<reference evidence="1 2" key="1">
    <citation type="submission" date="2019-12" db="EMBL/GenBank/DDBJ databases">
        <title>Novel species isolated from a subtropical stream in China.</title>
        <authorList>
            <person name="Lu H."/>
        </authorList>
    </citation>
    <scope>NUCLEOTIDE SEQUENCE [LARGE SCALE GENOMIC DNA]</scope>
    <source>
        <strain evidence="1 2">FT50W</strain>
    </source>
</reference>
<accession>A0A6L8MFF2</accession>
<gene>
    <name evidence="1" type="ORF">GTP44_03940</name>
</gene>
<sequence length="130" mass="13895">MTVQLDWIEQLAPACTTEDLAAIDDSLGHFPEWSTGRAGFIRALLLRHRATLLSQYGAGVPVPADIRFNESYEAYRLDIAGLPAQCHAWAISDSHMEMAGGSGATPAQARARAMVGLMLEINGSASAVKP</sequence>
<protein>
    <submittedName>
        <fullName evidence="1">Uncharacterized protein</fullName>
    </submittedName>
</protein>
<evidence type="ECO:0000313" key="2">
    <source>
        <dbReference type="Proteomes" id="UP000474565"/>
    </source>
</evidence>
<proteinExistence type="predicted"/>
<dbReference type="RefSeq" id="WP_161018403.1">
    <property type="nucleotide sequence ID" value="NZ_WWCP01000002.1"/>
</dbReference>
<name>A0A6L8MFF2_9BURK</name>
<dbReference type="Proteomes" id="UP000474565">
    <property type="component" value="Unassembled WGS sequence"/>
</dbReference>
<comment type="caution">
    <text evidence="1">The sequence shown here is derived from an EMBL/GenBank/DDBJ whole genome shotgun (WGS) entry which is preliminary data.</text>
</comment>
<evidence type="ECO:0000313" key="1">
    <source>
        <dbReference type="EMBL" id="MYM81109.1"/>
    </source>
</evidence>